<name>A0AA36N6D2_9DINO</name>
<feature type="domain" description="Large ribosomal subunit protein bL25 beta" evidence="2">
    <location>
        <begin position="162"/>
        <end position="214"/>
    </location>
</feature>
<dbReference type="Proteomes" id="UP001178507">
    <property type="component" value="Unassembled WGS sequence"/>
</dbReference>
<sequence length="291" mass="33765">MQTCRRLPLSRGCRGFAAYRIRRVAYPWQRELQKETWGFLKKEMVGYFRNSVERDSTVHMRADPWPRFTMKEYLLENGLLPGVICKYGPNRKVTFNKAEMEKIAFDEEQGHLSNLFKGRLFRLHVGRWIEECIVKDVATHPVDQELMFVRFERHIPGKMTVVPIPVSISGLWGCPGYRKGGQVEIGLPTVKCEVVGDHIPPPFVVDVSNLHLENPFGKITLRQLQPLLPKDGTVRFAREYSLDEEVVTCYDPKVLGETPLPHDWQDPNFIHRGGRYHLTYTGFWPKQTTRA</sequence>
<dbReference type="EMBL" id="CAUJNA010003215">
    <property type="protein sequence ID" value="CAJ1395932.1"/>
    <property type="molecule type" value="Genomic_DNA"/>
</dbReference>
<dbReference type="Pfam" id="PF01386">
    <property type="entry name" value="Ribosomal_L25p"/>
    <property type="match status" value="1"/>
</dbReference>
<dbReference type="InterPro" id="IPR020057">
    <property type="entry name" value="Ribosomal_bL25_b-dom"/>
</dbReference>
<dbReference type="Pfam" id="PF14693">
    <property type="entry name" value="Ribosomal_TL5_C"/>
    <property type="match status" value="1"/>
</dbReference>
<dbReference type="PANTHER" id="PTHR33284:SF1">
    <property type="entry name" value="RIBOSOMAL PROTEIN L25_GLN-TRNA SYNTHETASE, ANTI-CODON-BINDING DOMAIN-CONTAINING PROTEIN"/>
    <property type="match status" value="1"/>
</dbReference>
<proteinExistence type="predicted"/>
<evidence type="ECO:0000259" key="2">
    <source>
        <dbReference type="Pfam" id="PF14693"/>
    </source>
</evidence>
<feature type="domain" description="Large ribosomal subunit protein bL25 L25" evidence="1">
    <location>
        <begin position="75"/>
        <end position="151"/>
    </location>
</feature>
<evidence type="ECO:0000259" key="1">
    <source>
        <dbReference type="Pfam" id="PF01386"/>
    </source>
</evidence>
<organism evidence="3 4">
    <name type="scientific">Effrenium voratum</name>
    <dbReference type="NCBI Taxonomy" id="2562239"/>
    <lineage>
        <taxon>Eukaryota</taxon>
        <taxon>Sar</taxon>
        <taxon>Alveolata</taxon>
        <taxon>Dinophyceae</taxon>
        <taxon>Suessiales</taxon>
        <taxon>Symbiodiniaceae</taxon>
        <taxon>Effrenium</taxon>
    </lineage>
</organism>
<keyword evidence="4" id="KW-1185">Reference proteome</keyword>
<reference evidence="3" key="1">
    <citation type="submission" date="2023-08" db="EMBL/GenBank/DDBJ databases">
        <authorList>
            <person name="Chen Y."/>
            <person name="Shah S."/>
            <person name="Dougan E. K."/>
            <person name="Thang M."/>
            <person name="Chan C."/>
        </authorList>
    </citation>
    <scope>NUCLEOTIDE SEQUENCE</scope>
</reference>
<dbReference type="GO" id="GO:0022625">
    <property type="term" value="C:cytosolic large ribosomal subunit"/>
    <property type="evidence" value="ECO:0007669"/>
    <property type="project" value="TreeGrafter"/>
</dbReference>
<dbReference type="InterPro" id="IPR037121">
    <property type="entry name" value="Ribosomal_bL25_C"/>
</dbReference>
<evidence type="ECO:0000313" key="3">
    <source>
        <dbReference type="EMBL" id="CAJ1395932.1"/>
    </source>
</evidence>
<dbReference type="GO" id="GO:0008097">
    <property type="term" value="F:5S rRNA binding"/>
    <property type="evidence" value="ECO:0007669"/>
    <property type="project" value="TreeGrafter"/>
</dbReference>
<comment type="caution">
    <text evidence="3">The sequence shown here is derived from an EMBL/GenBank/DDBJ whole genome shotgun (WGS) entry which is preliminary data.</text>
</comment>
<dbReference type="InterPro" id="IPR011035">
    <property type="entry name" value="Ribosomal_bL25/Gln-tRNA_synth"/>
</dbReference>
<dbReference type="GO" id="GO:0003735">
    <property type="term" value="F:structural constituent of ribosome"/>
    <property type="evidence" value="ECO:0007669"/>
    <property type="project" value="InterPro"/>
</dbReference>
<evidence type="ECO:0008006" key="5">
    <source>
        <dbReference type="Google" id="ProtNLM"/>
    </source>
</evidence>
<dbReference type="GO" id="GO:0006412">
    <property type="term" value="P:translation"/>
    <property type="evidence" value="ECO:0007669"/>
    <property type="project" value="InterPro"/>
</dbReference>
<protein>
    <recommendedName>
        <fullName evidence="5">Ribosomal protein L25</fullName>
    </recommendedName>
</protein>
<evidence type="ECO:0000313" key="4">
    <source>
        <dbReference type="Proteomes" id="UP001178507"/>
    </source>
</evidence>
<accession>A0AA36N6D2</accession>
<dbReference type="CDD" id="cd00495">
    <property type="entry name" value="Ribosomal_L25_TL5_CTC"/>
    <property type="match status" value="1"/>
</dbReference>
<gene>
    <name evidence="3" type="ORF">EVOR1521_LOCUS20246</name>
</gene>
<dbReference type="InterPro" id="IPR020930">
    <property type="entry name" value="Ribosomal_uL5_bac-type"/>
</dbReference>
<dbReference type="InterPro" id="IPR029751">
    <property type="entry name" value="Ribosomal_L25_dom"/>
</dbReference>
<dbReference type="SUPFAM" id="SSF50715">
    <property type="entry name" value="Ribosomal protein L25-like"/>
    <property type="match status" value="1"/>
</dbReference>
<dbReference type="Gene3D" id="2.170.120.20">
    <property type="entry name" value="Ribosomal protein L25, beta domain"/>
    <property type="match status" value="1"/>
</dbReference>
<dbReference type="PANTHER" id="PTHR33284">
    <property type="entry name" value="RIBOSOMAL PROTEIN L25/GLN-TRNA SYNTHETASE, ANTI-CODON-BINDING DOMAIN-CONTAINING PROTEIN"/>
    <property type="match status" value="1"/>
</dbReference>
<dbReference type="AlphaFoldDB" id="A0AA36N6D2"/>